<dbReference type="AlphaFoldDB" id="A0A969TT37"/>
<dbReference type="CDD" id="cd02065">
    <property type="entry name" value="B12-binding_like"/>
    <property type="match status" value="1"/>
</dbReference>
<evidence type="ECO:0000259" key="1">
    <source>
        <dbReference type="PROSITE" id="PS51332"/>
    </source>
</evidence>
<dbReference type="GO" id="GO:0046872">
    <property type="term" value="F:metal ion binding"/>
    <property type="evidence" value="ECO:0007669"/>
    <property type="project" value="InterPro"/>
</dbReference>
<dbReference type="GO" id="GO:0031419">
    <property type="term" value="F:cobalamin binding"/>
    <property type="evidence" value="ECO:0007669"/>
    <property type="project" value="InterPro"/>
</dbReference>
<protein>
    <submittedName>
        <fullName evidence="2">Cobalamin-binding domain protein</fullName>
    </submittedName>
</protein>
<dbReference type="Proteomes" id="UP000752012">
    <property type="component" value="Unassembled WGS sequence"/>
</dbReference>
<dbReference type="SUPFAM" id="SSF52242">
    <property type="entry name" value="Cobalamin (vitamin B12)-binding domain"/>
    <property type="match status" value="1"/>
</dbReference>
<dbReference type="InterPro" id="IPR006158">
    <property type="entry name" value="Cobalamin-bd"/>
</dbReference>
<gene>
    <name evidence="2" type="ORF">HCN83_06510</name>
</gene>
<dbReference type="PROSITE" id="PS51332">
    <property type="entry name" value="B12_BINDING"/>
    <property type="match status" value="1"/>
</dbReference>
<dbReference type="RefSeq" id="WP_168005642.1">
    <property type="nucleotide sequence ID" value="NZ_JAATHJ010000007.1"/>
</dbReference>
<reference evidence="2 3" key="1">
    <citation type="submission" date="2020-03" db="EMBL/GenBank/DDBJ databases">
        <title>Assessment of the enzymatic potential of alkaline-tolerant lipase obtained from Bacillus luteus H11 (technogenic soil) for the bioremediation of saline soils contaminated with petroleum substances.</title>
        <authorList>
            <person name="Kalwasinska A."/>
        </authorList>
    </citation>
    <scope>NUCLEOTIDE SEQUENCE [LARGE SCALE GENOMIC DNA]</scope>
    <source>
        <strain evidence="2 3">H11</strain>
    </source>
</reference>
<dbReference type="InterPro" id="IPR036724">
    <property type="entry name" value="Cobalamin-bd_sf"/>
</dbReference>
<keyword evidence="3" id="KW-1185">Reference proteome</keyword>
<dbReference type="InterPro" id="IPR003759">
    <property type="entry name" value="Cbl-bd_cap"/>
</dbReference>
<evidence type="ECO:0000313" key="2">
    <source>
        <dbReference type="EMBL" id="NJP37238.1"/>
    </source>
</evidence>
<comment type="caution">
    <text evidence="2">The sequence shown here is derived from an EMBL/GenBank/DDBJ whole genome shotgun (WGS) entry which is preliminary data.</text>
</comment>
<dbReference type="Gene3D" id="3.40.50.280">
    <property type="entry name" value="Cobalamin-binding domain"/>
    <property type="match status" value="1"/>
</dbReference>
<accession>A0A969TT37</accession>
<dbReference type="EMBL" id="JAATHJ010000007">
    <property type="protein sequence ID" value="NJP37238.1"/>
    <property type="molecule type" value="Genomic_DNA"/>
</dbReference>
<feature type="domain" description="B12-binding" evidence="1">
    <location>
        <begin position="90"/>
        <end position="219"/>
    </location>
</feature>
<name>A0A969TT37_9BACI</name>
<dbReference type="Gene3D" id="1.10.1240.10">
    <property type="entry name" value="Methionine synthase domain"/>
    <property type="match status" value="1"/>
</dbReference>
<sequence>MNDKTEAFTEALLDGDHGAAFSIVREVSRETGRLALFRDLITPSMYAVGYKWEQGDITVAEEHLATGVCDFVLTQLEYELVSQSKKIDAEPKALFFSMENEKHYLGLKMVSILFRERGWNVKFLQSDLPIELALQEAARWKPSVIGLSFSLSYRAEELSGYLEGFHQQSREADILVGGRLVSKFDFAAIAANTTFLKDLNELTAWFKTTEKTGRDKADGQSDTTSVI</sequence>
<evidence type="ECO:0000313" key="3">
    <source>
        <dbReference type="Proteomes" id="UP000752012"/>
    </source>
</evidence>
<dbReference type="InterPro" id="IPR036594">
    <property type="entry name" value="Meth_synthase_dom"/>
</dbReference>
<organism evidence="2 3">
    <name type="scientific">Alkalicoccus luteus</name>
    <dbReference type="NCBI Taxonomy" id="1237094"/>
    <lineage>
        <taxon>Bacteria</taxon>
        <taxon>Bacillati</taxon>
        <taxon>Bacillota</taxon>
        <taxon>Bacilli</taxon>
        <taxon>Bacillales</taxon>
        <taxon>Bacillaceae</taxon>
        <taxon>Alkalicoccus</taxon>
    </lineage>
</organism>
<dbReference type="Pfam" id="PF02607">
    <property type="entry name" value="B12-binding_2"/>
    <property type="match status" value="1"/>
</dbReference>
<dbReference type="Pfam" id="PF02310">
    <property type="entry name" value="B12-binding"/>
    <property type="match status" value="1"/>
</dbReference>
<proteinExistence type="predicted"/>